<gene>
    <name evidence="2" type="ORF">TTHERM_000077749</name>
</gene>
<evidence type="ECO:0000313" key="3">
    <source>
        <dbReference type="Proteomes" id="UP000009168"/>
    </source>
</evidence>
<dbReference type="Pfam" id="PF00995">
    <property type="entry name" value="Sec1"/>
    <property type="match status" value="1"/>
</dbReference>
<dbReference type="EMBL" id="GG662704">
    <property type="protein sequence ID" value="EWS74446.1"/>
    <property type="molecule type" value="Genomic_DNA"/>
</dbReference>
<dbReference type="OrthoDB" id="10262287at2759"/>
<comment type="similarity">
    <text evidence="1">Belongs to the STXBP/unc-18/SEC1 family.</text>
</comment>
<dbReference type="Proteomes" id="UP000009168">
    <property type="component" value="Unassembled WGS sequence"/>
</dbReference>
<evidence type="ECO:0000256" key="1">
    <source>
        <dbReference type="ARBA" id="ARBA00009884"/>
    </source>
</evidence>
<proteinExistence type="inferred from homology"/>
<dbReference type="RefSeq" id="XP_012653023.1">
    <property type="nucleotide sequence ID" value="XM_012797569.1"/>
</dbReference>
<dbReference type="InterPro" id="IPR027482">
    <property type="entry name" value="Sec1-like_dom2"/>
</dbReference>
<dbReference type="GeneID" id="24437132"/>
<dbReference type="SUPFAM" id="SSF56815">
    <property type="entry name" value="Sec1/munc18-like (SM) proteins"/>
    <property type="match status" value="1"/>
</dbReference>
<protein>
    <submittedName>
        <fullName evidence="2">Vacuolar protein sorting-associated protein</fullName>
    </submittedName>
</protein>
<evidence type="ECO:0000313" key="2">
    <source>
        <dbReference type="EMBL" id="EWS74446.1"/>
    </source>
</evidence>
<dbReference type="PANTHER" id="PTHR11679">
    <property type="entry name" value="VESICLE PROTEIN SORTING-ASSOCIATED"/>
    <property type="match status" value="1"/>
</dbReference>
<dbReference type="GO" id="GO:0016192">
    <property type="term" value="P:vesicle-mediated transport"/>
    <property type="evidence" value="ECO:0007669"/>
    <property type="project" value="InterPro"/>
</dbReference>
<dbReference type="STRING" id="312017.W7XI99"/>
<dbReference type="Gene3D" id="1.25.40.850">
    <property type="match status" value="1"/>
</dbReference>
<dbReference type="InterPro" id="IPR001619">
    <property type="entry name" value="Sec1-like"/>
</dbReference>
<accession>W7XI99</accession>
<organism evidence="2 3">
    <name type="scientific">Tetrahymena thermophila (strain SB210)</name>
    <dbReference type="NCBI Taxonomy" id="312017"/>
    <lineage>
        <taxon>Eukaryota</taxon>
        <taxon>Sar</taxon>
        <taxon>Alveolata</taxon>
        <taxon>Ciliophora</taxon>
        <taxon>Intramacronucleata</taxon>
        <taxon>Oligohymenophorea</taxon>
        <taxon>Hymenostomatida</taxon>
        <taxon>Tetrahymenina</taxon>
        <taxon>Tetrahymenidae</taxon>
        <taxon>Tetrahymena</taxon>
    </lineage>
</organism>
<sequence>MNDLYNEIFQNQGEEVENVFSSSLFQEYLRTKLTQLFDQIEGKKHLIFDDQVKVALNLTLESSALSKLQVEVISHINNTQPENLSADKIIIFIQPNVEYLDQIKEYLDKENAPKPNQGKKAAANAQQQPKREFYLIYWPKRTTLCKEAQDEKGITDDQIRIIDFSFDLIPIDQDLLSLEMPSSFISMYLDNDFSTYCYVAESIQRLQIIYGKIPNIFLKGDGASIVMDILSADEETKGINQDYSQSEFETMILLDRNIDFITPLCSQLVYEGLIDDFYGINGNLLRISDGALIGLQAGKPVLMKLSSENNTIYSSIRDQQISKSREIVTSSALELQRIKDTIQNYKQNKTQDDLQKCIKIVEKITKDQKHIEDHVNLQCSIVEKMRTIEFYKDLMIEQSTILGVSSSQALEYIEMIIGLGAPLEKALRLLCLQSLVDKGIKPKQFDDIRKEIVHEYGFRHLITMMRLNQIGILNKQDGSKNYWPKLKENLKLVDDEVVIDNPQDPAYAFSGYCPLTVRLVEHALKRQTWKHIAEYIKNVPGKQDFPEPSKYSKLQNKSAILVYFIGGVTYGEISAIRLLSKITKREIVVATTHITNSKKLIQSVMKNDVV</sequence>
<keyword evidence="3" id="KW-1185">Reference proteome</keyword>
<dbReference type="Gene3D" id="3.40.50.1910">
    <property type="match status" value="2"/>
</dbReference>
<reference evidence="3" key="1">
    <citation type="journal article" date="2006" name="PLoS Biol.">
        <title>Macronuclear genome sequence of the ciliate Tetrahymena thermophila, a model eukaryote.</title>
        <authorList>
            <person name="Eisen J.A."/>
            <person name="Coyne R.S."/>
            <person name="Wu M."/>
            <person name="Wu D."/>
            <person name="Thiagarajan M."/>
            <person name="Wortman J.R."/>
            <person name="Badger J.H."/>
            <person name="Ren Q."/>
            <person name="Amedeo P."/>
            <person name="Jones K.M."/>
            <person name="Tallon L.J."/>
            <person name="Delcher A.L."/>
            <person name="Salzberg S.L."/>
            <person name="Silva J.C."/>
            <person name="Haas B.J."/>
            <person name="Majoros W.H."/>
            <person name="Farzad M."/>
            <person name="Carlton J.M."/>
            <person name="Smith R.K. Jr."/>
            <person name="Garg J."/>
            <person name="Pearlman R.E."/>
            <person name="Karrer K.M."/>
            <person name="Sun L."/>
            <person name="Manning G."/>
            <person name="Elde N.C."/>
            <person name="Turkewitz A.P."/>
            <person name="Asai D.J."/>
            <person name="Wilkes D.E."/>
            <person name="Wang Y."/>
            <person name="Cai H."/>
            <person name="Collins K."/>
            <person name="Stewart B.A."/>
            <person name="Lee S.R."/>
            <person name="Wilamowska K."/>
            <person name="Weinberg Z."/>
            <person name="Ruzzo W.L."/>
            <person name="Wloga D."/>
            <person name="Gaertig J."/>
            <person name="Frankel J."/>
            <person name="Tsao C.-C."/>
            <person name="Gorovsky M.A."/>
            <person name="Keeling P.J."/>
            <person name="Waller R.F."/>
            <person name="Patron N.J."/>
            <person name="Cherry J.M."/>
            <person name="Stover N.A."/>
            <person name="Krieger C.J."/>
            <person name="del Toro C."/>
            <person name="Ryder H.F."/>
            <person name="Williamson S.C."/>
            <person name="Barbeau R.A."/>
            <person name="Hamilton E.P."/>
            <person name="Orias E."/>
        </authorList>
    </citation>
    <scope>NUCLEOTIDE SEQUENCE [LARGE SCALE GENOMIC DNA]</scope>
    <source>
        <strain evidence="3">SB210</strain>
    </source>
</reference>
<dbReference type="Gene3D" id="3.40.50.2060">
    <property type="match status" value="1"/>
</dbReference>
<dbReference type="PIRSF" id="PIRSF005715">
    <property type="entry name" value="VPS45_Sec1"/>
    <property type="match status" value="1"/>
</dbReference>
<dbReference type="FunCoup" id="W7XI99">
    <property type="interactions" value="319"/>
</dbReference>
<dbReference type="InParanoid" id="W7XI99"/>
<dbReference type="InterPro" id="IPR036045">
    <property type="entry name" value="Sec1-like_sf"/>
</dbReference>
<dbReference type="KEGG" id="tet:TTHERM_000077749"/>
<dbReference type="InterPro" id="IPR043155">
    <property type="entry name" value="VPS33_dom3b"/>
</dbReference>
<name>W7XI99_TETTS</name>
<dbReference type="InterPro" id="IPR043154">
    <property type="entry name" value="Sec-1-like_dom1"/>
</dbReference>
<dbReference type="AlphaFoldDB" id="W7XI99"/>